<dbReference type="Proteomes" id="UP000254925">
    <property type="component" value="Unassembled WGS sequence"/>
</dbReference>
<protein>
    <submittedName>
        <fullName evidence="2">Uncharacterized protein</fullName>
    </submittedName>
</protein>
<keyword evidence="1" id="KW-0812">Transmembrane</keyword>
<organism evidence="2 3">
    <name type="scientific">Microvirga subterranea</name>
    <dbReference type="NCBI Taxonomy" id="186651"/>
    <lineage>
        <taxon>Bacteria</taxon>
        <taxon>Pseudomonadati</taxon>
        <taxon>Pseudomonadota</taxon>
        <taxon>Alphaproteobacteria</taxon>
        <taxon>Hyphomicrobiales</taxon>
        <taxon>Methylobacteriaceae</taxon>
        <taxon>Microvirga</taxon>
    </lineage>
</organism>
<name>A0A370HQD7_9HYPH</name>
<dbReference type="EMBL" id="QQBB01000002">
    <property type="protein sequence ID" value="RDI60762.1"/>
    <property type="molecule type" value="Genomic_DNA"/>
</dbReference>
<accession>A0A370HQD7</accession>
<keyword evidence="1" id="KW-0472">Membrane</keyword>
<dbReference type="AlphaFoldDB" id="A0A370HQD7"/>
<feature type="transmembrane region" description="Helical" evidence="1">
    <location>
        <begin position="68"/>
        <end position="89"/>
    </location>
</feature>
<feature type="transmembrane region" description="Helical" evidence="1">
    <location>
        <begin position="96"/>
        <end position="114"/>
    </location>
</feature>
<sequence length="117" mass="12448">MPSSAPHTDEWHKHDIIKSHPASGRKVAADLAESRWAYDWCVAGTAYSGLWLLASWTAGGSALQTAGLFHMAHSLATLLLALAACTALYKLCGRVLRRLAPTVAIISGIIMLVAHSA</sequence>
<evidence type="ECO:0000256" key="1">
    <source>
        <dbReference type="SAM" id="Phobius"/>
    </source>
</evidence>
<reference evidence="2 3" key="1">
    <citation type="submission" date="2018-07" db="EMBL/GenBank/DDBJ databases">
        <title>Genomic Encyclopedia of Type Strains, Phase IV (KMG-IV): sequencing the most valuable type-strain genomes for metagenomic binning, comparative biology and taxonomic classification.</title>
        <authorList>
            <person name="Goeker M."/>
        </authorList>
    </citation>
    <scope>NUCLEOTIDE SEQUENCE [LARGE SCALE GENOMIC DNA]</scope>
    <source>
        <strain evidence="2 3">DSM 14364</strain>
    </source>
</reference>
<dbReference type="RefSeq" id="WP_114768978.1">
    <property type="nucleotide sequence ID" value="NZ_QQBB01000002.1"/>
</dbReference>
<comment type="caution">
    <text evidence="2">The sequence shown here is derived from an EMBL/GenBank/DDBJ whole genome shotgun (WGS) entry which is preliminary data.</text>
</comment>
<proteinExistence type="predicted"/>
<gene>
    <name evidence="2" type="ORF">DES45_102149</name>
</gene>
<keyword evidence="1" id="KW-1133">Transmembrane helix</keyword>
<evidence type="ECO:0000313" key="3">
    <source>
        <dbReference type="Proteomes" id="UP000254925"/>
    </source>
</evidence>
<keyword evidence="3" id="KW-1185">Reference proteome</keyword>
<evidence type="ECO:0000313" key="2">
    <source>
        <dbReference type="EMBL" id="RDI60762.1"/>
    </source>
</evidence>